<accession>A0A6A0AGA5</accession>
<reference evidence="1 2" key="1">
    <citation type="submission" date="2020-02" db="EMBL/GenBank/DDBJ databases">
        <title>Draft genome sequence of Haematococcus lacustris strain NIES-144.</title>
        <authorList>
            <person name="Morimoto D."/>
            <person name="Nakagawa S."/>
            <person name="Yoshida T."/>
            <person name="Sawayama S."/>
        </authorList>
    </citation>
    <scope>NUCLEOTIDE SEQUENCE [LARGE SCALE GENOMIC DNA]</scope>
    <source>
        <strain evidence="1 2">NIES-144</strain>
    </source>
</reference>
<feature type="non-terminal residue" evidence="1">
    <location>
        <position position="120"/>
    </location>
</feature>
<dbReference type="AlphaFoldDB" id="A0A6A0AGA5"/>
<comment type="caution">
    <text evidence="1">The sequence shown here is derived from an EMBL/GenBank/DDBJ whole genome shotgun (WGS) entry which is preliminary data.</text>
</comment>
<organism evidence="1 2">
    <name type="scientific">Haematococcus lacustris</name>
    <name type="common">Green alga</name>
    <name type="synonym">Haematococcus pluvialis</name>
    <dbReference type="NCBI Taxonomy" id="44745"/>
    <lineage>
        <taxon>Eukaryota</taxon>
        <taxon>Viridiplantae</taxon>
        <taxon>Chlorophyta</taxon>
        <taxon>core chlorophytes</taxon>
        <taxon>Chlorophyceae</taxon>
        <taxon>CS clade</taxon>
        <taxon>Chlamydomonadales</taxon>
        <taxon>Haematococcaceae</taxon>
        <taxon>Haematococcus</taxon>
    </lineage>
</organism>
<gene>
    <name evidence="1" type="ORF">HaLaN_30862</name>
</gene>
<proteinExistence type="predicted"/>
<evidence type="ECO:0000313" key="1">
    <source>
        <dbReference type="EMBL" id="GFH31756.1"/>
    </source>
</evidence>
<dbReference type="SUPFAM" id="SSF55961">
    <property type="entry name" value="Bet v1-like"/>
    <property type="match status" value="1"/>
</dbReference>
<dbReference type="EMBL" id="BLLF01005911">
    <property type="protein sequence ID" value="GFH31756.1"/>
    <property type="molecule type" value="Genomic_DNA"/>
</dbReference>
<dbReference type="PANTHER" id="PTHR31385:SF1">
    <property type="entry name" value="PUTATIVE (DUF220)-RELATED"/>
    <property type="match status" value="1"/>
</dbReference>
<evidence type="ECO:0000313" key="2">
    <source>
        <dbReference type="Proteomes" id="UP000485058"/>
    </source>
</evidence>
<name>A0A6A0AGA5_HAELA</name>
<sequence length="120" mass="13632">MAELTLKDLEAQPLIRVEPGHGYHLQLFGKSEFSPEDVYRVLIDPRIGTWRAVAKFLFLTVHFDTHLVVWEDDAARTIRFQHANSNGFMAKFEGSWHVHPFTQTALTQALATHSSTAASR</sequence>
<dbReference type="Proteomes" id="UP000485058">
    <property type="component" value="Unassembled WGS sequence"/>
</dbReference>
<protein>
    <submittedName>
        <fullName evidence="1">Uncharacterized protein</fullName>
    </submittedName>
</protein>
<feature type="non-terminal residue" evidence="1">
    <location>
        <position position="1"/>
    </location>
</feature>
<keyword evidence="2" id="KW-1185">Reference proteome</keyword>
<dbReference type="PANTHER" id="PTHR31385">
    <property type="entry name" value="PUTATIVE (DUF220)-RELATED"/>
    <property type="match status" value="1"/>
</dbReference>